<comment type="caution">
    <text evidence="2">The sequence shown here is derived from an EMBL/GenBank/DDBJ whole genome shotgun (WGS) entry which is preliminary data.</text>
</comment>
<dbReference type="GO" id="GO:0043531">
    <property type="term" value="F:ADP binding"/>
    <property type="evidence" value="ECO:0007669"/>
    <property type="project" value="InterPro"/>
</dbReference>
<dbReference type="InterPro" id="IPR000157">
    <property type="entry name" value="TIR_dom"/>
</dbReference>
<dbReference type="SUPFAM" id="SSF52200">
    <property type="entry name" value="Toll/Interleukin receptor TIR domain"/>
    <property type="match status" value="1"/>
</dbReference>
<dbReference type="InterPro" id="IPR002182">
    <property type="entry name" value="NB-ARC"/>
</dbReference>
<dbReference type="SUPFAM" id="SSF52058">
    <property type="entry name" value="L domain-like"/>
    <property type="match status" value="1"/>
</dbReference>
<dbReference type="EMBL" id="JAXUIC010000011">
    <property type="protein sequence ID" value="KAK4562172.1"/>
    <property type="molecule type" value="Genomic_DNA"/>
</dbReference>
<dbReference type="PROSITE" id="PS50104">
    <property type="entry name" value="TIR"/>
    <property type="match status" value="1"/>
</dbReference>
<organism evidence="2 3">
    <name type="scientific">Quercus rubra</name>
    <name type="common">Northern red oak</name>
    <name type="synonym">Quercus borealis</name>
    <dbReference type="NCBI Taxonomy" id="3512"/>
    <lineage>
        <taxon>Eukaryota</taxon>
        <taxon>Viridiplantae</taxon>
        <taxon>Streptophyta</taxon>
        <taxon>Embryophyta</taxon>
        <taxon>Tracheophyta</taxon>
        <taxon>Spermatophyta</taxon>
        <taxon>Magnoliopsida</taxon>
        <taxon>eudicotyledons</taxon>
        <taxon>Gunneridae</taxon>
        <taxon>Pentapetalae</taxon>
        <taxon>rosids</taxon>
        <taxon>fabids</taxon>
        <taxon>Fagales</taxon>
        <taxon>Fagaceae</taxon>
        <taxon>Quercus</taxon>
    </lineage>
</organism>
<dbReference type="Gene3D" id="3.40.50.300">
    <property type="entry name" value="P-loop containing nucleotide triphosphate hydrolases"/>
    <property type="match status" value="1"/>
</dbReference>
<dbReference type="InterPro" id="IPR042197">
    <property type="entry name" value="Apaf_helical"/>
</dbReference>
<evidence type="ECO:0000313" key="3">
    <source>
        <dbReference type="Proteomes" id="UP001324115"/>
    </source>
</evidence>
<dbReference type="InterPro" id="IPR044974">
    <property type="entry name" value="Disease_R_plants"/>
</dbReference>
<dbReference type="AlphaFoldDB" id="A0AAN7I157"/>
<name>A0AAN7I157_QUERU</name>
<accession>A0AAN7I157</accession>
<gene>
    <name evidence="2" type="ORF">RGQ29_004870</name>
</gene>
<dbReference type="Gene3D" id="1.10.8.430">
    <property type="entry name" value="Helical domain of apoptotic protease-activating factors"/>
    <property type="match status" value="1"/>
</dbReference>
<reference evidence="2 3" key="1">
    <citation type="journal article" date="2023" name="G3 (Bethesda)">
        <title>A haplotype-resolved chromosome-scale genome for Quercus rubra L. provides insights into the genetics of adaptive traits for red oak species.</title>
        <authorList>
            <person name="Kapoor B."/>
            <person name="Jenkins J."/>
            <person name="Schmutz J."/>
            <person name="Zhebentyayeva T."/>
            <person name="Kuelheim C."/>
            <person name="Coggeshall M."/>
            <person name="Heim C."/>
            <person name="Lasky J.R."/>
            <person name="Leites L."/>
            <person name="Islam-Faridi N."/>
            <person name="Romero-Severson J."/>
            <person name="DeLeo V.L."/>
            <person name="Lucas S.M."/>
            <person name="Lazic D."/>
            <person name="Gailing O."/>
            <person name="Carlson J."/>
            <person name="Staton M."/>
        </authorList>
    </citation>
    <scope>NUCLEOTIDE SEQUENCE [LARGE SCALE GENOMIC DNA]</scope>
    <source>
        <strain evidence="2">Pseudo-F2</strain>
    </source>
</reference>
<keyword evidence="3" id="KW-1185">Reference proteome</keyword>
<protein>
    <recommendedName>
        <fullName evidence="1">TIR domain-containing protein</fullName>
    </recommendedName>
</protein>
<dbReference type="PANTHER" id="PTHR11017">
    <property type="entry name" value="LEUCINE-RICH REPEAT-CONTAINING PROTEIN"/>
    <property type="match status" value="1"/>
</dbReference>
<dbReference type="InterPro" id="IPR032675">
    <property type="entry name" value="LRR_dom_sf"/>
</dbReference>
<dbReference type="SUPFAM" id="SSF52540">
    <property type="entry name" value="P-loop containing nucleoside triphosphate hydrolases"/>
    <property type="match status" value="1"/>
</dbReference>
<sequence>MDDKLRRGEQISNELLKAIKSSMISVVVLSENYASSKWCLDELFYQFFYGINPSEVRKQEGKFGVELANHEKNFKDNIDKVQVWRAALNEVGHLSGDHYNNGCLESKFIQGLIERISSTTLNRTQLFVAKYPIGVDSCVTKIEELLNIELNDIRMMAIHGPGGIGKTTITKAVYNKIFDGFEGSSFLENAILLSKLLGDGNLKVENISRGITVIMERLRHKRVLLVLDDVDEQKQIENLLGKCDWFAPGSRILITTRDKHVDEMGPYEACELFSLYAFQTNEPEEAYLQLTRQIINYANGLPLALKIIGSDLRRKSLSQWESALKKYKKVPNMEIIKILKISYEELDQSEKDIFLDIAFFFNGKKKDYVVNILEACHLFPNYEVIVQQESPQALGKHTRLRDYVDAFTVLTRNMVTNKIRGIMLYPPKPIMLELHAQAFRRMKNIKFLILNNVHIDGCLEYFPNSLVLLDLSNCSFSLPSNGYPQQLVYFNMPYSNIRIHELFKQLKTWNLTGCKKLQAFPRGLKFKSLEYLYLQSCESIQEFPKLYAPNLKTLDLSYCENLVKVHESIGLLDKLEIWDLENCGKLQTLPRRLALKSLQSFYLSGCTSLENFPDIDSEMKCLKFLYLHGSVIRELPSSRCTSLERKLLDSIYKFQHLSFHTNLPRPTCNVHIDGCLEYFPNSLM</sequence>
<evidence type="ECO:0000313" key="2">
    <source>
        <dbReference type="EMBL" id="KAK4562172.1"/>
    </source>
</evidence>
<dbReference type="InterPro" id="IPR027417">
    <property type="entry name" value="P-loop_NTPase"/>
</dbReference>
<dbReference type="GO" id="GO:0006952">
    <property type="term" value="P:defense response"/>
    <property type="evidence" value="ECO:0007669"/>
    <property type="project" value="InterPro"/>
</dbReference>
<feature type="domain" description="TIR" evidence="1">
    <location>
        <begin position="1"/>
        <end position="116"/>
    </location>
</feature>
<dbReference type="Gene3D" id="3.40.50.10140">
    <property type="entry name" value="Toll/interleukin-1 receptor homology (TIR) domain"/>
    <property type="match status" value="1"/>
</dbReference>
<dbReference type="Proteomes" id="UP001324115">
    <property type="component" value="Unassembled WGS sequence"/>
</dbReference>
<dbReference type="InterPro" id="IPR035897">
    <property type="entry name" value="Toll_tir_struct_dom_sf"/>
</dbReference>
<dbReference type="Pfam" id="PF00931">
    <property type="entry name" value="NB-ARC"/>
    <property type="match status" value="1"/>
</dbReference>
<proteinExistence type="predicted"/>
<dbReference type="Gene3D" id="3.80.10.10">
    <property type="entry name" value="Ribonuclease Inhibitor"/>
    <property type="match status" value="2"/>
</dbReference>
<dbReference type="PRINTS" id="PR00364">
    <property type="entry name" value="DISEASERSIST"/>
</dbReference>
<dbReference type="GO" id="GO:0007165">
    <property type="term" value="P:signal transduction"/>
    <property type="evidence" value="ECO:0007669"/>
    <property type="project" value="InterPro"/>
</dbReference>
<evidence type="ECO:0000259" key="1">
    <source>
        <dbReference type="PROSITE" id="PS50104"/>
    </source>
</evidence>
<dbReference type="PANTHER" id="PTHR11017:SF573">
    <property type="entry name" value="ADP-RIBOSYL CYCLASE_CYCLIC ADP-RIBOSE HYDROLASE"/>
    <property type="match status" value="1"/>
</dbReference>
<dbReference type="Pfam" id="PF01582">
    <property type="entry name" value="TIR"/>
    <property type="match status" value="1"/>
</dbReference>